<protein>
    <submittedName>
        <fullName evidence="2">Uncharacterized protein</fullName>
    </submittedName>
</protein>
<dbReference type="Proteomes" id="UP000299102">
    <property type="component" value="Unassembled WGS sequence"/>
</dbReference>
<evidence type="ECO:0000313" key="3">
    <source>
        <dbReference type="Proteomes" id="UP000299102"/>
    </source>
</evidence>
<dbReference type="EMBL" id="BGZK01000390">
    <property type="protein sequence ID" value="GBP40992.1"/>
    <property type="molecule type" value="Genomic_DNA"/>
</dbReference>
<feature type="region of interest" description="Disordered" evidence="1">
    <location>
        <begin position="66"/>
        <end position="90"/>
    </location>
</feature>
<sequence>MERMRKIFRAIIYYNFCRESSPEECLAEVIVDRNFATLKHLFVFAFADAAPPRFIFRRFVRQLADPAPGARDTVGSPASRPRLRPRSPSK</sequence>
<dbReference type="AlphaFoldDB" id="A0A4C1VRH2"/>
<evidence type="ECO:0000256" key="1">
    <source>
        <dbReference type="SAM" id="MobiDB-lite"/>
    </source>
</evidence>
<proteinExistence type="predicted"/>
<gene>
    <name evidence="2" type="ORF">EVAR_26073_1</name>
</gene>
<keyword evidence="3" id="KW-1185">Reference proteome</keyword>
<reference evidence="2 3" key="1">
    <citation type="journal article" date="2019" name="Commun. Biol.">
        <title>The bagworm genome reveals a unique fibroin gene that provides high tensile strength.</title>
        <authorList>
            <person name="Kono N."/>
            <person name="Nakamura H."/>
            <person name="Ohtoshi R."/>
            <person name="Tomita M."/>
            <person name="Numata K."/>
            <person name="Arakawa K."/>
        </authorList>
    </citation>
    <scope>NUCLEOTIDE SEQUENCE [LARGE SCALE GENOMIC DNA]</scope>
</reference>
<name>A0A4C1VRH2_EUMVA</name>
<organism evidence="2 3">
    <name type="scientific">Eumeta variegata</name>
    <name type="common">Bagworm moth</name>
    <name type="synonym">Eumeta japonica</name>
    <dbReference type="NCBI Taxonomy" id="151549"/>
    <lineage>
        <taxon>Eukaryota</taxon>
        <taxon>Metazoa</taxon>
        <taxon>Ecdysozoa</taxon>
        <taxon>Arthropoda</taxon>
        <taxon>Hexapoda</taxon>
        <taxon>Insecta</taxon>
        <taxon>Pterygota</taxon>
        <taxon>Neoptera</taxon>
        <taxon>Endopterygota</taxon>
        <taxon>Lepidoptera</taxon>
        <taxon>Glossata</taxon>
        <taxon>Ditrysia</taxon>
        <taxon>Tineoidea</taxon>
        <taxon>Psychidae</taxon>
        <taxon>Oiketicinae</taxon>
        <taxon>Eumeta</taxon>
    </lineage>
</organism>
<comment type="caution">
    <text evidence="2">The sequence shown here is derived from an EMBL/GenBank/DDBJ whole genome shotgun (WGS) entry which is preliminary data.</text>
</comment>
<evidence type="ECO:0000313" key="2">
    <source>
        <dbReference type="EMBL" id="GBP40992.1"/>
    </source>
</evidence>
<accession>A0A4C1VRH2</accession>
<feature type="compositionally biased region" description="Basic residues" evidence="1">
    <location>
        <begin position="81"/>
        <end position="90"/>
    </location>
</feature>